<keyword evidence="1" id="KW-0812">Transmembrane</keyword>
<evidence type="ECO:0000256" key="1">
    <source>
        <dbReference type="SAM" id="Phobius"/>
    </source>
</evidence>
<evidence type="ECO:0000313" key="2">
    <source>
        <dbReference type="EMBL" id="KAK9507753.1"/>
    </source>
</evidence>
<gene>
    <name evidence="2" type="ORF">O3M35_007537</name>
</gene>
<dbReference type="AlphaFoldDB" id="A0AAW1DF25"/>
<keyword evidence="3" id="KW-1185">Reference proteome</keyword>
<keyword evidence="1" id="KW-1133">Transmembrane helix</keyword>
<evidence type="ECO:0000313" key="3">
    <source>
        <dbReference type="Proteomes" id="UP001461498"/>
    </source>
</evidence>
<proteinExistence type="predicted"/>
<protein>
    <submittedName>
        <fullName evidence="2">Uncharacterized protein</fullName>
    </submittedName>
</protein>
<dbReference type="EMBL" id="JAPXFL010000004">
    <property type="protein sequence ID" value="KAK9507753.1"/>
    <property type="molecule type" value="Genomic_DNA"/>
</dbReference>
<feature type="transmembrane region" description="Helical" evidence="1">
    <location>
        <begin position="20"/>
        <end position="41"/>
    </location>
</feature>
<dbReference type="Proteomes" id="UP001461498">
    <property type="component" value="Unassembled WGS sequence"/>
</dbReference>
<name>A0AAW1DF25_9HEMI</name>
<keyword evidence="1" id="KW-0472">Membrane</keyword>
<sequence length="63" mass="8064">MVYFKFFYIVYRIFSPRNKIHFCLFIYLFIYFFELFIVFYFCIPSTNVCVHGFYIRLYFLNKF</sequence>
<organism evidence="2 3">
    <name type="scientific">Rhynocoris fuscipes</name>
    <dbReference type="NCBI Taxonomy" id="488301"/>
    <lineage>
        <taxon>Eukaryota</taxon>
        <taxon>Metazoa</taxon>
        <taxon>Ecdysozoa</taxon>
        <taxon>Arthropoda</taxon>
        <taxon>Hexapoda</taxon>
        <taxon>Insecta</taxon>
        <taxon>Pterygota</taxon>
        <taxon>Neoptera</taxon>
        <taxon>Paraneoptera</taxon>
        <taxon>Hemiptera</taxon>
        <taxon>Heteroptera</taxon>
        <taxon>Panheteroptera</taxon>
        <taxon>Cimicomorpha</taxon>
        <taxon>Reduviidae</taxon>
        <taxon>Harpactorinae</taxon>
        <taxon>Harpactorini</taxon>
        <taxon>Rhynocoris</taxon>
    </lineage>
</organism>
<comment type="caution">
    <text evidence="2">The sequence shown here is derived from an EMBL/GenBank/DDBJ whole genome shotgun (WGS) entry which is preliminary data.</text>
</comment>
<reference evidence="2 3" key="1">
    <citation type="submission" date="2022-12" db="EMBL/GenBank/DDBJ databases">
        <title>Chromosome-level genome assembly of true bugs.</title>
        <authorList>
            <person name="Ma L."/>
            <person name="Li H."/>
        </authorList>
    </citation>
    <scope>NUCLEOTIDE SEQUENCE [LARGE SCALE GENOMIC DNA]</scope>
    <source>
        <strain evidence="2">Lab_2022b</strain>
    </source>
</reference>
<accession>A0AAW1DF25</accession>